<dbReference type="RefSeq" id="WP_127092709.1">
    <property type="nucleotide sequence ID" value="NZ_RAHC01000002.1"/>
</dbReference>
<name>A0A3S0U908_9MOLU</name>
<gene>
    <name evidence="1" type="ORF">D6D54_03140</name>
</gene>
<reference evidence="1 2" key="1">
    <citation type="journal article" date="2019" name="Genome Biol. Evol.">
        <title>Toxin and genome evolution in a Drosophila defensive symbiosis.</title>
        <authorList>
            <person name="Ballinger M.J."/>
            <person name="Gawryluk R.M."/>
            <person name="Perlman S.J."/>
        </authorList>
    </citation>
    <scope>NUCLEOTIDE SEQUENCE [LARGE SCALE GENOMIC DNA]</scope>
    <source>
        <strain evidence="2">sNeo</strain>
    </source>
</reference>
<accession>A0A3S0U908</accession>
<dbReference type="Proteomes" id="UP000274545">
    <property type="component" value="Unassembled WGS sequence"/>
</dbReference>
<dbReference type="AlphaFoldDB" id="A0A3S0U908"/>
<evidence type="ECO:0000313" key="2">
    <source>
        <dbReference type="Proteomes" id="UP000274545"/>
    </source>
</evidence>
<protein>
    <submittedName>
        <fullName evidence="1">Uncharacterized protein</fullName>
    </submittedName>
</protein>
<proteinExistence type="predicted"/>
<evidence type="ECO:0000313" key="1">
    <source>
        <dbReference type="EMBL" id="RUP77560.1"/>
    </source>
</evidence>
<comment type="caution">
    <text evidence="1">The sequence shown here is derived from an EMBL/GenBank/DDBJ whole genome shotgun (WGS) entry which is preliminary data.</text>
</comment>
<dbReference type="EMBL" id="RAHC01000002">
    <property type="protein sequence ID" value="RUP77560.1"/>
    <property type="molecule type" value="Genomic_DNA"/>
</dbReference>
<sequence>MISYRDKYRWSYISEADVAFFDTAFWRTPNLICNSKDDNVICKKYLHSMHKLWTIKNDEIELIHATSKGDYKIKVIWQEIVLDKNFSDYLVKVINEAHLIAQEIKFEGKYGEVSQGAIEATVASLVQKWSYNTNITIKKMSAYLLFAFVDGLK</sequence>
<organism evidence="1 2">
    <name type="scientific">Spiroplasma poulsonii</name>
    <dbReference type="NCBI Taxonomy" id="2138"/>
    <lineage>
        <taxon>Bacteria</taxon>
        <taxon>Bacillati</taxon>
        <taxon>Mycoplasmatota</taxon>
        <taxon>Mollicutes</taxon>
        <taxon>Entomoplasmatales</taxon>
        <taxon>Spiroplasmataceae</taxon>
        <taxon>Spiroplasma</taxon>
    </lineage>
</organism>